<dbReference type="AlphaFoldDB" id="A0A7D4E800"/>
<feature type="domain" description="HTH cro/C1-type" evidence="1">
    <location>
        <begin position="7"/>
        <end position="60"/>
    </location>
</feature>
<dbReference type="KEGG" id="apes:FOC84_21150"/>
<accession>A0A7D4E800</accession>
<dbReference type="GO" id="GO:0003677">
    <property type="term" value="F:DNA binding"/>
    <property type="evidence" value="ECO:0007669"/>
    <property type="project" value="InterPro"/>
</dbReference>
<dbReference type="Proteomes" id="UP000500970">
    <property type="component" value="Chromosome"/>
</dbReference>
<protein>
    <submittedName>
        <fullName evidence="2">Helix-turn-helix transcriptional regulator</fullName>
    </submittedName>
</protein>
<gene>
    <name evidence="2" type="ORF">FOC84_21150</name>
</gene>
<sequence length="133" mass="14750">MELFERLKEERIRLGMSQTAFGELGGVKVLAQRNYETGKRSPDASYLERLAAMGVDVLYVVTGAHALTQQDLEADLDRYGKAWETLEMALEATGREMSAAKKRKAADALFRASKEQMAPTNDQLVNLVLELAA</sequence>
<dbReference type="InterPro" id="IPR010982">
    <property type="entry name" value="Lambda_DNA-bd_dom_sf"/>
</dbReference>
<dbReference type="Pfam" id="PF01381">
    <property type="entry name" value="HTH_3"/>
    <property type="match status" value="1"/>
</dbReference>
<proteinExistence type="predicted"/>
<dbReference type="SUPFAM" id="SSF47413">
    <property type="entry name" value="lambda repressor-like DNA-binding domains"/>
    <property type="match status" value="1"/>
</dbReference>
<dbReference type="PROSITE" id="PS50943">
    <property type="entry name" value="HTH_CROC1"/>
    <property type="match status" value="1"/>
</dbReference>
<dbReference type="EMBL" id="CP053985">
    <property type="protein sequence ID" value="QKH37306.1"/>
    <property type="molecule type" value="Genomic_DNA"/>
</dbReference>
<evidence type="ECO:0000313" key="2">
    <source>
        <dbReference type="EMBL" id="QKH37306.1"/>
    </source>
</evidence>
<dbReference type="SMART" id="SM00530">
    <property type="entry name" value="HTH_XRE"/>
    <property type="match status" value="1"/>
</dbReference>
<dbReference type="CDD" id="cd00093">
    <property type="entry name" value="HTH_XRE"/>
    <property type="match status" value="1"/>
</dbReference>
<keyword evidence="3" id="KW-1185">Reference proteome</keyword>
<dbReference type="RefSeq" id="WP_173146156.1">
    <property type="nucleotide sequence ID" value="NZ_CP053985.1"/>
</dbReference>
<name>A0A7D4E800_9BURK</name>
<reference evidence="2 3" key="1">
    <citation type="submission" date="2020-05" db="EMBL/GenBank/DDBJ databases">
        <title>FDA dAtabase for Regulatory Grade micrObial Sequences (FDA-ARGOS): Supporting development and validation of Infectious Disease Dx tests.</title>
        <authorList>
            <person name="Sproer C."/>
            <person name="Gronow S."/>
            <person name="Severitt S."/>
            <person name="Schroder I."/>
            <person name="Tallon L."/>
            <person name="Sadzewicz L."/>
            <person name="Zhao X."/>
            <person name="Vavikolanu K."/>
            <person name="Mehta A."/>
            <person name="Aluvathingal J."/>
            <person name="Nadendla S."/>
            <person name="Myers T."/>
            <person name="Yan Y."/>
            <person name="Sichtig H."/>
        </authorList>
    </citation>
    <scope>NUCLEOTIDE SEQUENCE [LARGE SCALE GENOMIC DNA]</scope>
    <source>
        <strain evidence="2 3">FDAARGOS_790</strain>
    </source>
</reference>
<organism evidence="2 3">
    <name type="scientific">Achromobacter pestifer</name>
    <dbReference type="NCBI Taxonomy" id="1353889"/>
    <lineage>
        <taxon>Bacteria</taxon>
        <taxon>Pseudomonadati</taxon>
        <taxon>Pseudomonadota</taxon>
        <taxon>Betaproteobacteria</taxon>
        <taxon>Burkholderiales</taxon>
        <taxon>Alcaligenaceae</taxon>
        <taxon>Achromobacter</taxon>
    </lineage>
</organism>
<evidence type="ECO:0000313" key="3">
    <source>
        <dbReference type="Proteomes" id="UP000500970"/>
    </source>
</evidence>
<evidence type="ECO:0000259" key="1">
    <source>
        <dbReference type="PROSITE" id="PS50943"/>
    </source>
</evidence>
<dbReference type="InterPro" id="IPR001387">
    <property type="entry name" value="Cro/C1-type_HTH"/>
</dbReference>
<dbReference type="Gene3D" id="1.10.260.40">
    <property type="entry name" value="lambda repressor-like DNA-binding domains"/>
    <property type="match status" value="1"/>
</dbReference>